<gene>
    <name evidence="2" type="ORF">ENF30_01020</name>
</gene>
<dbReference type="InterPro" id="IPR019301">
    <property type="entry name" value="Flagellar_prot_FlgJ_N"/>
</dbReference>
<comment type="caution">
    <text evidence="2">The sequence shown here is derived from an EMBL/GenBank/DDBJ whole genome shotgun (WGS) entry which is preliminary data.</text>
</comment>
<keyword evidence="2" id="KW-0282">Flagellum</keyword>
<dbReference type="AlphaFoldDB" id="A0A7V0NE98"/>
<dbReference type="Proteomes" id="UP000885706">
    <property type="component" value="Unassembled WGS sequence"/>
</dbReference>
<protein>
    <submittedName>
        <fullName evidence="2">Flagellar biosynthesis protein FlgJ</fullName>
    </submittedName>
</protein>
<proteinExistence type="predicted"/>
<dbReference type="Pfam" id="PF10135">
    <property type="entry name" value="Rod-binding"/>
    <property type="match status" value="1"/>
</dbReference>
<organism evidence="2">
    <name type="scientific">Desulfofervidus auxilii</name>
    <dbReference type="NCBI Taxonomy" id="1621989"/>
    <lineage>
        <taxon>Bacteria</taxon>
        <taxon>Pseudomonadati</taxon>
        <taxon>Thermodesulfobacteriota</taxon>
        <taxon>Candidatus Desulfofervidia</taxon>
        <taxon>Candidatus Desulfofervidales</taxon>
        <taxon>Candidatus Desulfofervidaceae</taxon>
        <taxon>Candidatus Desulfofervidus</taxon>
    </lineage>
</organism>
<name>A0A7V0NE98_DESA2</name>
<keyword evidence="2" id="KW-0969">Cilium</keyword>
<evidence type="ECO:0000259" key="1">
    <source>
        <dbReference type="Pfam" id="PF10135"/>
    </source>
</evidence>
<dbReference type="EMBL" id="DQWQ01000049">
    <property type="protein sequence ID" value="HDD35360.1"/>
    <property type="molecule type" value="Genomic_DNA"/>
</dbReference>
<accession>A0A7V0NE98</accession>
<feature type="domain" description="Flagellar protein FlgJ N-terminal" evidence="1">
    <location>
        <begin position="37"/>
        <end position="85"/>
    </location>
</feature>
<evidence type="ECO:0000313" key="2">
    <source>
        <dbReference type="EMBL" id="HDD35360.1"/>
    </source>
</evidence>
<sequence length="96" mass="10977">MTQIYLSATDDKKQVESQALKRACKEFESFFIYYLLKVMRKTVPKVELFYGGLAQDIYTSMLDEELAKKAANIGGLGLANLLYQQLSRKSPNVFKK</sequence>
<keyword evidence="2" id="KW-0966">Cell projection</keyword>
<reference evidence="2" key="1">
    <citation type="journal article" date="2020" name="mSystems">
        <title>Genome- and Community-Level Interaction Insights into Carbon Utilization and Element Cycling Functions of Hydrothermarchaeota in Hydrothermal Sediment.</title>
        <authorList>
            <person name="Zhou Z."/>
            <person name="Liu Y."/>
            <person name="Xu W."/>
            <person name="Pan J."/>
            <person name="Luo Z.H."/>
            <person name="Li M."/>
        </authorList>
    </citation>
    <scope>NUCLEOTIDE SEQUENCE [LARGE SCALE GENOMIC DNA]</scope>
    <source>
        <strain evidence="2">HyVt-113</strain>
    </source>
</reference>